<dbReference type="GO" id="GO:0006412">
    <property type="term" value="P:translation"/>
    <property type="evidence" value="ECO:0007669"/>
    <property type="project" value="UniProtKB-UniRule"/>
</dbReference>
<dbReference type="PANTHER" id="PTHR12899">
    <property type="entry name" value="39S RIBOSOMAL PROTEIN L18, MITOCHONDRIAL"/>
    <property type="match status" value="1"/>
</dbReference>
<evidence type="ECO:0000313" key="8">
    <source>
        <dbReference type="EMBL" id="KKP44908.1"/>
    </source>
</evidence>
<protein>
    <recommendedName>
        <fullName evidence="6 7">Large ribosomal subunit protein uL18</fullName>
    </recommendedName>
</protein>
<comment type="subunit">
    <text evidence="7">Part of the 50S ribosomal subunit; part of the 5S rRNA/L5/L18/L25 subcomplex. Contacts the 5S and 23S rRNAs.</text>
</comment>
<sequence>MKTKFTKSSLVIKRQLRTRSKLLKLRPRLSVFRSNKAVYAQIIDDLKGHTLVSAKGKTGKEVGLNLAEKAKLKKVKLIIFDKGGYRYHGKVKAVAEGAREGGLEF</sequence>
<keyword evidence="4 7" id="KW-0689">Ribosomal protein</keyword>
<reference evidence="8 9" key="1">
    <citation type="journal article" date="2015" name="Nature">
        <title>rRNA introns, odd ribosomes, and small enigmatic genomes across a large radiation of phyla.</title>
        <authorList>
            <person name="Brown C.T."/>
            <person name="Hug L.A."/>
            <person name="Thomas B.C."/>
            <person name="Sharon I."/>
            <person name="Castelle C.J."/>
            <person name="Singh A."/>
            <person name="Wilkins M.J."/>
            <person name="Williams K.H."/>
            <person name="Banfield J.F."/>
        </authorList>
    </citation>
    <scope>NUCLEOTIDE SEQUENCE [LARGE SCALE GENOMIC DNA]</scope>
</reference>
<evidence type="ECO:0000256" key="5">
    <source>
        <dbReference type="ARBA" id="ARBA00023274"/>
    </source>
</evidence>
<evidence type="ECO:0000256" key="7">
    <source>
        <dbReference type="HAMAP-Rule" id="MF_01337"/>
    </source>
</evidence>
<evidence type="ECO:0000256" key="2">
    <source>
        <dbReference type="ARBA" id="ARBA00022730"/>
    </source>
</evidence>
<evidence type="ECO:0000256" key="3">
    <source>
        <dbReference type="ARBA" id="ARBA00022884"/>
    </source>
</evidence>
<name>A0A0F9ZL06_9BACT</name>
<evidence type="ECO:0000313" key="9">
    <source>
        <dbReference type="Proteomes" id="UP000034778"/>
    </source>
</evidence>
<dbReference type="InterPro" id="IPR057268">
    <property type="entry name" value="Ribosomal_L18"/>
</dbReference>
<dbReference type="CDD" id="cd00432">
    <property type="entry name" value="Ribosomal_L18_L5e"/>
    <property type="match status" value="1"/>
</dbReference>
<dbReference type="STRING" id="1618566.UR35_C0005G0038"/>
<dbReference type="Gene3D" id="3.30.420.100">
    <property type="match status" value="1"/>
</dbReference>
<proteinExistence type="inferred from homology"/>
<dbReference type="GO" id="GO:1990904">
    <property type="term" value="C:ribonucleoprotein complex"/>
    <property type="evidence" value="ECO:0007669"/>
    <property type="project" value="UniProtKB-KW"/>
</dbReference>
<comment type="function">
    <text evidence="7">This is one of the proteins that bind and probably mediate the attachment of the 5S RNA into the large ribosomal subunit, where it forms part of the central protuberance.</text>
</comment>
<dbReference type="Pfam" id="PF00861">
    <property type="entry name" value="Ribosomal_L18p"/>
    <property type="match status" value="1"/>
</dbReference>
<dbReference type="GO" id="GO:0005737">
    <property type="term" value="C:cytoplasm"/>
    <property type="evidence" value="ECO:0007669"/>
    <property type="project" value="UniProtKB-ARBA"/>
</dbReference>
<dbReference type="SUPFAM" id="SSF53137">
    <property type="entry name" value="Translational machinery components"/>
    <property type="match status" value="1"/>
</dbReference>
<dbReference type="PANTHER" id="PTHR12899:SF3">
    <property type="entry name" value="LARGE RIBOSOMAL SUBUNIT PROTEIN UL18M"/>
    <property type="match status" value="1"/>
</dbReference>
<gene>
    <name evidence="7" type="primary">rplR</name>
    <name evidence="8" type="ORF">UR35_C0005G0038</name>
</gene>
<dbReference type="Proteomes" id="UP000034778">
    <property type="component" value="Unassembled WGS sequence"/>
</dbReference>
<dbReference type="GO" id="GO:0008097">
    <property type="term" value="F:5S rRNA binding"/>
    <property type="evidence" value="ECO:0007669"/>
    <property type="project" value="TreeGrafter"/>
</dbReference>
<dbReference type="InterPro" id="IPR005484">
    <property type="entry name" value="Ribosomal_uL18_bac/plant/anim"/>
</dbReference>
<accession>A0A0F9ZL06</accession>
<dbReference type="AlphaFoldDB" id="A0A0F9ZL06"/>
<keyword evidence="2 7" id="KW-0699">rRNA-binding</keyword>
<keyword evidence="3 7" id="KW-0694">RNA-binding</keyword>
<dbReference type="InterPro" id="IPR004389">
    <property type="entry name" value="Ribosomal_uL18_bac-type"/>
</dbReference>
<dbReference type="GO" id="GO:0003735">
    <property type="term" value="F:structural constituent of ribosome"/>
    <property type="evidence" value="ECO:0007669"/>
    <property type="project" value="InterPro"/>
</dbReference>
<dbReference type="NCBIfam" id="TIGR00060">
    <property type="entry name" value="L18_bact"/>
    <property type="match status" value="1"/>
</dbReference>
<evidence type="ECO:0000256" key="4">
    <source>
        <dbReference type="ARBA" id="ARBA00022980"/>
    </source>
</evidence>
<organism evidence="8 9">
    <name type="scientific">Candidatus Woesebacteria bacterium GW2011_GWB1_33_22</name>
    <dbReference type="NCBI Taxonomy" id="1618566"/>
    <lineage>
        <taxon>Bacteria</taxon>
        <taxon>Candidatus Woeseibacteriota</taxon>
    </lineage>
</organism>
<evidence type="ECO:0000256" key="6">
    <source>
        <dbReference type="ARBA" id="ARBA00035197"/>
    </source>
</evidence>
<dbReference type="PATRIC" id="fig|1618566.3.peg.528"/>
<dbReference type="HAMAP" id="MF_01337_B">
    <property type="entry name" value="Ribosomal_uL18_B"/>
    <property type="match status" value="1"/>
</dbReference>
<comment type="caution">
    <text evidence="8">The sequence shown here is derived from an EMBL/GenBank/DDBJ whole genome shotgun (WGS) entry which is preliminary data.</text>
</comment>
<dbReference type="GO" id="GO:0005840">
    <property type="term" value="C:ribosome"/>
    <property type="evidence" value="ECO:0007669"/>
    <property type="project" value="UniProtKB-KW"/>
</dbReference>
<comment type="similarity">
    <text evidence="1 7">Belongs to the universal ribosomal protein uL18 family.</text>
</comment>
<evidence type="ECO:0000256" key="1">
    <source>
        <dbReference type="ARBA" id="ARBA00007116"/>
    </source>
</evidence>
<keyword evidence="5 7" id="KW-0687">Ribonucleoprotein</keyword>
<dbReference type="EMBL" id="LBOW01000005">
    <property type="protein sequence ID" value="KKP44908.1"/>
    <property type="molecule type" value="Genomic_DNA"/>
</dbReference>